<gene>
    <name evidence="1" type="ORF">BO72DRAFT_192783</name>
</gene>
<sequence>MKRRFSPMAPICRHPLHLPYFLFRRPRDSPFPTILTPLILCASVATREIVQLTANLRGNLAKKPLKPEKTPTTARRHRHLNFLAPTLAHRHKKLQIINRYCPHGLNEMTLQLCTTSTAFYMLTLIPIMVEP</sequence>
<protein>
    <submittedName>
        <fullName evidence="1">Uncharacterized protein</fullName>
    </submittedName>
</protein>
<proteinExistence type="predicted"/>
<evidence type="ECO:0000313" key="2">
    <source>
        <dbReference type="Proteomes" id="UP000249789"/>
    </source>
</evidence>
<reference evidence="1 2" key="1">
    <citation type="submission" date="2018-02" db="EMBL/GenBank/DDBJ databases">
        <title>The genomes of Aspergillus section Nigri reveals drivers in fungal speciation.</title>
        <authorList>
            <consortium name="DOE Joint Genome Institute"/>
            <person name="Vesth T.C."/>
            <person name="Nybo J."/>
            <person name="Theobald S."/>
            <person name="Brandl J."/>
            <person name="Frisvad J.C."/>
            <person name="Nielsen K.F."/>
            <person name="Lyhne E.K."/>
            <person name="Kogle M.E."/>
            <person name="Kuo A."/>
            <person name="Riley R."/>
            <person name="Clum A."/>
            <person name="Nolan M."/>
            <person name="Lipzen A."/>
            <person name="Salamov A."/>
            <person name="Henrissat B."/>
            <person name="Wiebenga A."/>
            <person name="De vries R.P."/>
            <person name="Grigoriev I.V."/>
            <person name="Mortensen U.H."/>
            <person name="Andersen M.R."/>
            <person name="Baker S.E."/>
        </authorList>
    </citation>
    <scope>NUCLEOTIDE SEQUENCE [LARGE SCALE GENOMIC DNA]</scope>
    <source>
        <strain evidence="1 2">CBS 313.89</strain>
    </source>
</reference>
<name>A0A8G1VW17_9EURO</name>
<dbReference type="Proteomes" id="UP000249789">
    <property type="component" value="Unassembled WGS sequence"/>
</dbReference>
<organism evidence="1 2">
    <name type="scientific">Aspergillus fijiensis CBS 313.89</name>
    <dbReference type="NCBI Taxonomy" id="1448319"/>
    <lineage>
        <taxon>Eukaryota</taxon>
        <taxon>Fungi</taxon>
        <taxon>Dikarya</taxon>
        <taxon>Ascomycota</taxon>
        <taxon>Pezizomycotina</taxon>
        <taxon>Eurotiomycetes</taxon>
        <taxon>Eurotiomycetidae</taxon>
        <taxon>Eurotiales</taxon>
        <taxon>Aspergillaceae</taxon>
        <taxon>Aspergillus</taxon>
    </lineage>
</organism>
<dbReference type="GeneID" id="63856878"/>
<evidence type="ECO:0000313" key="1">
    <source>
        <dbReference type="EMBL" id="RAK74732.1"/>
    </source>
</evidence>
<keyword evidence="2" id="KW-1185">Reference proteome</keyword>
<dbReference type="VEuPathDB" id="FungiDB:BO72DRAFT_192783"/>
<dbReference type="AlphaFoldDB" id="A0A8G1VW17"/>
<dbReference type="RefSeq" id="XP_040798742.1">
    <property type="nucleotide sequence ID" value="XM_040939545.1"/>
</dbReference>
<dbReference type="EMBL" id="KZ824665">
    <property type="protein sequence ID" value="RAK74732.1"/>
    <property type="molecule type" value="Genomic_DNA"/>
</dbReference>
<accession>A0A8G1VW17</accession>